<feature type="binding site" evidence="8">
    <location>
        <position position="234"/>
    </location>
    <ligand>
        <name>a protein</name>
        <dbReference type="ChEBI" id="CHEBI:16541"/>
    </ligand>
    <ligandPart>
        <name>N-terminal L-methionine residue</name>
        <dbReference type="ChEBI" id="CHEBI:64731"/>
    </ligandPart>
</feature>
<dbReference type="PROSITE" id="PS52013">
    <property type="entry name" value="ZF_C6H2"/>
    <property type="match status" value="1"/>
</dbReference>
<evidence type="ECO:0000256" key="4">
    <source>
        <dbReference type="ARBA" id="ARBA00022723"/>
    </source>
</evidence>
<feature type="binding site" evidence="8">
    <location>
        <position position="333"/>
    </location>
    <ligand>
        <name>a protein</name>
        <dbReference type="ChEBI" id="CHEBI:16541"/>
    </ligand>
    <ligandPart>
        <name>N-terminal L-methionine residue</name>
        <dbReference type="ChEBI" id="CHEBI:64731"/>
    </ligandPart>
</feature>
<comment type="function">
    <text evidence="8 10">Cotranslationally removes the N-terminal methionine from nascent proteins. The N-terminal methionine is often cleaved when the second residue in the primary sequence is small and uncharged (Met-Ala-, Cys, Gly, Pro, Ser, Thr, or Val).</text>
</comment>
<dbReference type="Proteomes" id="UP000007494">
    <property type="component" value="Chromosome XII"/>
</dbReference>
<feature type="compositionally biased region" description="Basic and acidic residues" evidence="11">
    <location>
        <begin position="151"/>
        <end position="163"/>
    </location>
</feature>
<dbReference type="CDD" id="cd01086">
    <property type="entry name" value="MetAP1"/>
    <property type="match status" value="1"/>
</dbReference>
<keyword evidence="3 8" id="KW-0645">Protease</keyword>
<dbReference type="InterPro" id="IPR031615">
    <property type="entry name" value="Zfn-C6H2"/>
</dbReference>
<organism evidence="13 15">
    <name type="scientific">Neospora caninum (strain Liverpool)</name>
    <dbReference type="NCBI Taxonomy" id="572307"/>
    <lineage>
        <taxon>Eukaryota</taxon>
        <taxon>Sar</taxon>
        <taxon>Alveolata</taxon>
        <taxon>Apicomplexa</taxon>
        <taxon>Conoidasida</taxon>
        <taxon>Coccidia</taxon>
        <taxon>Eucoccidiorida</taxon>
        <taxon>Eimeriorina</taxon>
        <taxon>Sarcocystidae</taxon>
        <taxon>Neospora</taxon>
    </lineage>
</organism>
<evidence type="ECO:0000256" key="11">
    <source>
        <dbReference type="SAM" id="MobiDB-lite"/>
    </source>
</evidence>
<comment type="cofactor">
    <cofactor evidence="8">
        <name>Zn(2+)</name>
        <dbReference type="ChEBI" id="CHEBI:29105"/>
    </cofactor>
    <cofactor evidence="8">
        <name>Co(2+)</name>
        <dbReference type="ChEBI" id="CHEBI:48828"/>
    </cofactor>
    <cofactor evidence="8">
        <name>Mn(2+)</name>
        <dbReference type="ChEBI" id="CHEBI:29035"/>
    </cofactor>
    <cofactor evidence="8">
        <name>Fe(2+)</name>
        <dbReference type="ChEBI" id="CHEBI:29033"/>
    </cofactor>
    <text evidence="8">Binds 2 divalent metal cations per subunit. Has a high-affinity and a low affinity metal-binding site. The true nature of the physiological cofactor is under debate. The enzyme is active with zinc, cobalt, manganese or divalent iron ions. Has high activity with zinc; zinc cofactor is transferred into the active site region by the ZNG1 zinc chaperone.</text>
</comment>
<dbReference type="SUPFAM" id="SSF55920">
    <property type="entry name" value="Creatinase/aminopeptidase"/>
    <property type="match status" value="1"/>
</dbReference>
<dbReference type="RefSeq" id="XP_003886099.1">
    <property type="nucleotide sequence ID" value="XM_003886050.1"/>
</dbReference>
<dbReference type="PANTHER" id="PTHR43330:SF7">
    <property type="entry name" value="METHIONINE AMINOPEPTIDASE 1"/>
    <property type="match status" value="1"/>
</dbReference>
<feature type="binding site" evidence="8">
    <location>
        <position position="262"/>
    </location>
    <ligand>
        <name>Zn(2+)</name>
        <dbReference type="ChEBI" id="CHEBI:29105"/>
        <label>4</label>
        <note>catalytic</note>
    </ligand>
</feature>
<feature type="binding site" evidence="8">
    <location>
        <position position="262"/>
    </location>
    <ligand>
        <name>Zn(2+)</name>
        <dbReference type="ChEBI" id="CHEBI:29105"/>
        <label>3</label>
    </ligand>
</feature>
<gene>
    <name evidence="14" type="ORF">BN1204_064990</name>
    <name evidence="13" type="ORF">NCLIV_064990</name>
</gene>
<keyword evidence="7" id="KW-0862">Zinc</keyword>
<dbReference type="HAMAP" id="MF_01974">
    <property type="entry name" value="MetAP_1"/>
    <property type="match status" value="1"/>
</dbReference>
<dbReference type="VEuPathDB" id="ToxoDB:NCLIV_064990"/>
<evidence type="ECO:0000256" key="1">
    <source>
        <dbReference type="ARBA" id="ARBA00022438"/>
    </source>
</evidence>
<comment type="catalytic activity">
    <reaction evidence="8 10">
        <text>Release of N-terminal amino acids, preferentially methionine, from peptides and arylamides.</text>
        <dbReference type="EC" id="3.4.11.18"/>
    </reaction>
</comment>
<comment type="similarity">
    <text evidence="8 9">Belongs to the peptidase M24A family. Methionine aminopeptidase type 1 subfamily.</text>
</comment>
<feature type="binding site" evidence="8">
    <location>
        <position position="390"/>
    </location>
    <ligand>
        <name>Zn(2+)</name>
        <dbReference type="ChEBI" id="CHEBI:29105"/>
        <label>4</label>
        <note>catalytic</note>
    </ligand>
</feature>
<feature type="domain" description="C6H2-type" evidence="12">
    <location>
        <begin position="25"/>
        <end position="78"/>
    </location>
</feature>
<dbReference type="MEROPS" id="M24.017"/>
<keyword evidence="15" id="KW-1185">Reference proteome</keyword>
<dbReference type="GeneID" id="13445296"/>
<dbReference type="OMA" id="INQGTHQ"/>
<evidence type="ECO:0000313" key="13">
    <source>
        <dbReference type="EMBL" id="CBZ56073.1"/>
    </source>
</evidence>
<evidence type="ECO:0000313" key="14">
    <source>
        <dbReference type="EMBL" id="CEL70821.1"/>
    </source>
</evidence>
<dbReference type="GO" id="GO:0006508">
    <property type="term" value="P:proteolysis"/>
    <property type="evidence" value="ECO:0007669"/>
    <property type="project" value="UniProtKB-KW"/>
</dbReference>
<dbReference type="GO" id="GO:0070006">
    <property type="term" value="F:metalloaminopeptidase activity"/>
    <property type="evidence" value="ECO:0007669"/>
    <property type="project" value="UniProtKB-UniRule"/>
</dbReference>
<name>F0VQS6_NEOCL</name>
<dbReference type="EMBL" id="FR823393">
    <property type="protein sequence ID" value="CBZ56073.1"/>
    <property type="molecule type" value="Genomic_DNA"/>
</dbReference>
<feature type="binding site" evidence="8">
    <location>
        <position position="359"/>
    </location>
    <ligand>
        <name>Zn(2+)</name>
        <dbReference type="ChEBI" id="CHEBI:29105"/>
        <label>4</label>
        <note>catalytic</note>
    </ligand>
</feature>
<dbReference type="EC" id="3.4.11.18" evidence="10"/>
<feature type="binding site" evidence="8">
    <location>
        <position position="390"/>
    </location>
    <ligand>
        <name>Zn(2+)</name>
        <dbReference type="ChEBI" id="CHEBI:29105"/>
        <label>3</label>
    </ligand>
</feature>
<feature type="binding site" evidence="8">
    <location>
        <position position="251"/>
    </location>
    <ligand>
        <name>Zn(2+)</name>
        <dbReference type="ChEBI" id="CHEBI:29105"/>
        <label>3</label>
    </ligand>
</feature>
<proteinExistence type="inferred from homology"/>
<evidence type="ECO:0000256" key="9">
    <source>
        <dbReference type="PROSITE-ProRule" id="PRU01357"/>
    </source>
</evidence>
<keyword evidence="4 8" id="KW-0479">Metal-binding</keyword>
<dbReference type="FunCoup" id="F0VQS6">
    <property type="interactions" value="514"/>
</dbReference>
<dbReference type="InterPro" id="IPR000994">
    <property type="entry name" value="Pept_M24"/>
</dbReference>
<comment type="cofactor">
    <cofactor evidence="10">
        <name>Co(2+)</name>
        <dbReference type="ChEBI" id="CHEBI:48828"/>
    </cofactor>
    <cofactor evidence="10">
        <name>Zn(2+)</name>
        <dbReference type="ChEBI" id="CHEBI:29105"/>
    </cofactor>
    <cofactor evidence="10">
        <name>Mn(2+)</name>
        <dbReference type="ChEBI" id="CHEBI:29035"/>
    </cofactor>
    <cofactor evidence="10">
        <name>Fe(2+)</name>
        <dbReference type="ChEBI" id="CHEBI:29033"/>
    </cofactor>
    <text evidence="10">Binds 2 divalent metal cations per subunit. Has a high-affinity and a low affinity metal-binding site. The true nature of the physiological cofactor is under debate. The enzyme is active with cobalt, zinc, manganese or divalent iron ions.</text>
</comment>
<dbReference type="InterPro" id="IPR001714">
    <property type="entry name" value="Pept_M24_MAP"/>
</dbReference>
<evidence type="ECO:0000256" key="8">
    <source>
        <dbReference type="HAMAP-Rule" id="MF_03174"/>
    </source>
</evidence>
<keyword evidence="5 9" id="KW-0863">Zinc-finger</keyword>
<evidence type="ECO:0000313" key="15">
    <source>
        <dbReference type="Proteomes" id="UP000007494"/>
    </source>
</evidence>
<dbReference type="NCBIfam" id="TIGR00500">
    <property type="entry name" value="met_pdase_I"/>
    <property type="match status" value="1"/>
</dbReference>
<dbReference type="InterPro" id="IPR036005">
    <property type="entry name" value="Creatinase/aminopeptidase-like"/>
</dbReference>
<dbReference type="GO" id="GO:0005829">
    <property type="term" value="C:cytosol"/>
    <property type="evidence" value="ECO:0007669"/>
    <property type="project" value="TreeGrafter"/>
</dbReference>
<comment type="subunit">
    <text evidence="8">Associates with the 60S ribosomal subunit of the 80S translational complex.</text>
</comment>
<dbReference type="Pfam" id="PF15801">
    <property type="entry name" value="zf-C6H2"/>
    <property type="match status" value="1"/>
</dbReference>
<dbReference type="AlphaFoldDB" id="F0VQS6"/>
<keyword evidence="2 8" id="KW-0963">Cytoplasm</keyword>
<reference evidence="14" key="4">
    <citation type="journal article" date="2015" name="PLoS ONE">
        <title>Comprehensive Evaluation of Toxoplasma gondii VEG and Neospora caninum LIV Genomes with Tachyzoite Stage Transcriptome and Proteome Defines Novel Transcript Features.</title>
        <authorList>
            <person name="Ramaprasad A."/>
            <person name="Mourier T."/>
            <person name="Naeem R."/>
            <person name="Malas T.B."/>
            <person name="Moussa E."/>
            <person name="Panigrahi A."/>
            <person name="Vermont S.J."/>
            <person name="Otto T.D."/>
            <person name="Wastling J."/>
            <person name="Pain A."/>
        </authorList>
    </citation>
    <scope>NUCLEOTIDE SEQUENCE</scope>
    <source>
        <strain evidence="14">Liverpool</strain>
    </source>
</reference>
<dbReference type="PANTHER" id="PTHR43330">
    <property type="entry name" value="METHIONINE AMINOPEPTIDASE"/>
    <property type="match status" value="1"/>
</dbReference>
<dbReference type="PROSITE" id="PS00680">
    <property type="entry name" value="MAP_1"/>
    <property type="match status" value="1"/>
</dbReference>
<dbReference type="PRINTS" id="PR00599">
    <property type="entry name" value="MAPEPTIDASE"/>
</dbReference>
<dbReference type="InterPro" id="IPR002467">
    <property type="entry name" value="Pept_M24A_MAP1"/>
</dbReference>
<protein>
    <recommendedName>
        <fullName evidence="10">Methionine aminopeptidase</fullName>
        <ecNumber evidence="10">3.4.11.18</ecNumber>
    </recommendedName>
</protein>
<evidence type="ECO:0000256" key="6">
    <source>
        <dbReference type="ARBA" id="ARBA00022801"/>
    </source>
</evidence>
<dbReference type="Gene3D" id="3.90.230.10">
    <property type="entry name" value="Creatinase/methionine aminopeptidase superfamily"/>
    <property type="match status" value="1"/>
</dbReference>
<evidence type="ECO:0000256" key="2">
    <source>
        <dbReference type="ARBA" id="ARBA00022490"/>
    </source>
</evidence>
<reference evidence="15" key="3">
    <citation type="journal article" date="2012" name="PLoS Pathog.">
        <title>Comparative genomics of the apicomplexan parasites Toxoplasma gondii and Neospora caninum: Coccidia differing in host range and transmission strategy.</title>
        <authorList>
            <person name="Reid A.J."/>
            <person name="Vermont S.J."/>
            <person name="Cotton J.A."/>
            <person name="Harris D."/>
            <person name="Hill-Cawthorne G.A."/>
            <person name="Konen-Waisman S."/>
            <person name="Latham S.M."/>
            <person name="Mourier T."/>
            <person name="Norton R."/>
            <person name="Quail M.A."/>
            <person name="Sanders M."/>
            <person name="Shanmugam D."/>
            <person name="Sohal A."/>
            <person name="Wasmuth J.D."/>
            <person name="Brunk B."/>
            <person name="Grigg M.E."/>
            <person name="Howard J.C."/>
            <person name="Parkinson J."/>
            <person name="Roos D.S."/>
            <person name="Trees A.J."/>
            <person name="Berriman M."/>
            <person name="Pain A."/>
            <person name="Wastling J.M."/>
        </authorList>
    </citation>
    <scope>NUCLEOTIDE SEQUENCE [LARGE SCALE GENOMIC DNA]</scope>
    <source>
        <strain evidence="15">Liverpool</strain>
    </source>
</reference>
<dbReference type="eggNOG" id="KOG2738">
    <property type="taxonomic scope" value="Eukaryota"/>
</dbReference>
<accession>F0VQS6</accession>
<evidence type="ECO:0000256" key="7">
    <source>
        <dbReference type="ARBA" id="ARBA00022833"/>
    </source>
</evidence>
<evidence type="ECO:0000256" key="3">
    <source>
        <dbReference type="ARBA" id="ARBA00022670"/>
    </source>
</evidence>
<reference evidence="13" key="2">
    <citation type="submission" date="2011-03" db="EMBL/GenBank/DDBJ databases">
        <title>Comparative genomics and transcriptomics of Neospora caninum and Toxoplasma gondii.</title>
        <authorList>
            <person name="Reid A.J."/>
            <person name="Sohal A."/>
            <person name="Harris D."/>
            <person name="Quail M."/>
            <person name="Sanders M."/>
            <person name="Berriman M."/>
            <person name="Wastling J.M."/>
            <person name="Pain A."/>
        </authorList>
    </citation>
    <scope>NUCLEOTIDE SEQUENCE</scope>
    <source>
        <strain evidence="13">Liverpool</strain>
    </source>
</reference>
<reference evidence="13" key="1">
    <citation type="submission" date="2011-02" db="EMBL/GenBank/DDBJ databases">
        <authorList>
            <person name="Aslett M."/>
        </authorList>
    </citation>
    <scope>NUCLEOTIDE SEQUENCE</scope>
    <source>
        <strain evidence="13">Liverpool</strain>
    </source>
</reference>
<keyword evidence="6 8" id="KW-0378">Hydrolase</keyword>
<sequence length="423" mass="47298">MMAESASSPASTAAPSAPAGAQQDQVRCEGCGNLVKPELLCPTCVQLGIQGSYFCSQGCFKENWKKHKDVHAVFKLLQKNHEQQSPTGTDLAKYDPNDRNAWRNDAHLRNFLSFSFTGTLRPWPIVQCMRTVPAHIQQPDYARSGVPQSEVDSRRKSNVHVHSEEEIQRLRETCLLGRRALDYAHSLVKPGVTTEEIDEKVHAFIVENGAYPSPLNYQQFPKSCCTSVNEVICHGIPDFRPLQDGDIVNVDITVYFKGMHGDLNETYFVGEKVDEDSKRLVKGAYECLMEAVKQCRPGMMYREVGRIVSDVADKYNLSVVRSYCGHGIGELFHTTPNVPHYRKNKAIGVMKPGHVFTIEPMINLGKSGDVLWPDNWTACTVDGQRSAQFEHTLLVTEEGVEILTKRLPSSPSLDFDTAGYDHP</sequence>
<comment type="subcellular location">
    <subcellularLocation>
        <location evidence="8">Cytoplasm</location>
    </subcellularLocation>
</comment>
<dbReference type="InParanoid" id="F0VQS6"/>
<dbReference type="EMBL" id="LN714487">
    <property type="protein sequence ID" value="CEL70821.1"/>
    <property type="molecule type" value="Genomic_DNA"/>
</dbReference>
<dbReference type="GO" id="GO:0008270">
    <property type="term" value="F:zinc ion binding"/>
    <property type="evidence" value="ECO:0007669"/>
    <property type="project" value="UniProtKB-KW"/>
</dbReference>
<evidence type="ECO:0000256" key="5">
    <source>
        <dbReference type="ARBA" id="ARBA00022771"/>
    </source>
</evidence>
<dbReference type="Pfam" id="PF00557">
    <property type="entry name" value="Peptidase_M24"/>
    <property type="match status" value="1"/>
</dbReference>
<evidence type="ECO:0000259" key="12">
    <source>
        <dbReference type="PROSITE" id="PS52013"/>
    </source>
</evidence>
<dbReference type="OrthoDB" id="3209743at2759"/>
<feature type="region of interest" description="Disordered" evidence="11">
    <location>
        <begin position="142"/>
        <end position="163"/>
    </location>
</feature>
<feature type="binding site" evidence="8">
    <location>
        <position position="326"/>
    </location>
    <ligand>
        <name>Zn(2+)</name>
        <dbReference type="ChEBI" id="CHEBI:29105"/>
        <label>4</label>
        <note>catalytic</note>
    </ligand>
</feature>
<evidence type="ECO:0000256" key="10">
    <source>
        <dbReference type="RuleBase" id="RU003653"/>
    </source>
</evidence>
<dbReference type="GO" id="GO:0004239">
    <property type="term" value="F:initiator methionyl aminopeptidase activity"/>
    <property type="evidence" value="ECO:0007669"/>
    <property type="project" value="UniProtKB-UniRule"/>
</dbReference>
<keyword evidence="1 8" id="KW-0031">Aminopeptidase</keyword>